<dbReference type="PANTHER" id="PTHR43215:SF14">
    <property type="entry name" value="RADIAL SPOKE HEAD 1 HOMOLOG"/>
    <property type="match status" value="1"/>
</dbReference>
<dbReference type="PANTHER" id="PTHR43215">
    <property type="entry name" value="RADIAL SPOKE HEAD 1 HOMOLOG"/>
    <property type="match status" value="1"/>
</dbReference>
<evidence type="ECO:0000313" key="3">
    <source>
        <dbReference type="Proteomes" id="UP000253319"/>
    </source>
</evidence>
<evidence type="ECO:0008006" key="4">
    <source>
        <dbReference type="Google" id="ProtNLM"/>
    </source>
</evidence>
<protein>
    <recommendedName>
        <fullName evidence="4">MORN motif-containing protein</fullName>
    </recommendedName>
</protein>
<reference evidence="2 3" key="1">
    <citation type="submission" date="2018-06" db="EMBL/GenBank/DDBJ databases">
        <title>Flavobacterium tibetense sp. nov., isolated from a wetland YonghuCo on Tibetan Plateau.</title>
        <authorList>
            <person name="Xing P."/>
            <person name="Phurbu D."/>
            <person name="Lu H."/>
        </authorList>
    </citation>
    <scope>NUCLEOTIDE SEQUENCE [LARGE SCALE GENOMIC DNA]</scope>
    <source>
        <strain evidence="2 3">YH5</strain>
    </source>
</reference>
<dbReference type="Pfam" id="PF02493">
    <property type="entry name" value="MORN"/>
    <property type="match status" value="4"/>
</dbReference>
<accession>A0A365NZG6</accession>
<evidence type="ECO:0000313" key="2">
    <source>
        <dbReference type="EMBL" id="RBA27592.1"/>
    </source>
</evidence>
<keyword evidence="3" id="KW-1185">Reference proteome</keyword>
<dbReference type="Proteomes" id="UP000253319">
    <property type="component" value="Unassembled WGS sequence"/>
</dbReference>
<dbReference type="SMART" id="SM00698">
    <property type="entry name" value="MORN"/>
    <property type="match status" value="3"/>
</dbReference>
<dbReference type="InterPro" id="IPR003409">
    <property type="entry name" value="MORN"/>
</dbReference>
<dbReference type="RefSeq" id="WP_113989792.1">
    <property type="nucleotide sequence ID" value="NZ_QLST01000016.1"/>
</dbReference>
<sequence>MKKNTVILSGVILALLFLIWFQSFQCKRENKLQNEAHQKFILEKQRTDSLFTYYKNIQKAQYYFLHDQDSLALDLLKPYGKISDSIQNHIQQIKRFNSLNRVVENSYKPQNKKETNRESNTIDAVLAENIIVKNELALVKYELDELKTPKAMLDLVSSKGVKFQYIGQVKNGNANGFGIGFFESGSIYKGNWKDNMRQGKGVFTWKDGERYEGNYVDDRREGEGSYFWKNGEYYQGQWREDKRNGYGKLYKKSGKIKKEGFWVDDEFKS</sequence>
<dbReference type="SUPFAM" id="SSF82185">
    <property type="entry name" value="Histone H3 K4-specific methyltransferase SET7/9 N-terminal domain"/>
    <property type="match status" value="1"/>
</dbReference>
<dbReference type="AlphaFoldDB" id="A0A365NZG6"/>
<dbReference type="Gene3D" id="2.20.110.10">
    <property type="entry name" value="Histone H3 K4-specific methyltransferase SET7/9 N-terminal domain"/>
    <property type="match status" value="2"/>
</dbReference>
<evidence type="ECO:0000256" key="1">
    <source>
        <dbReference type="ARBA" id="ARBA00022737"/>
    </source>
</evidence>
<dbReference type="OrthoDB" id="977972at2"/>
<dbReference type="EMBL" id="QLST01000016">
    <property type="protein sequence ID" value="RBA27592.1"/>
    <property type="molecule type" value="Genomic_DNA"/>
</dbReference>
<proteinExistence type="predicted"/>
<name>A0A365NZG6_9FLAO</name>
<comment type="caution">
    <text evidence="2">The sequence shown here is derived from an EMBL/GenBank/DDBJ whole genome shotgun (WGS) entry which is preliminary data.</text>
</comment>
<organism evidence="2 3">
    <name type="scientific">Flavobacterium tibetense</name>
    <dbReference type="NCBI Taxonomy" id="2233533"/>
    <lineage>
        <taxon>Bacteria</taxon>
        <taxon>Pseudomonadati</taxon>
        <taxon>Bacteroidota</taxon>
        <taxon>Flavobacteriia</taxon>
        <taxon>Flavobacteriales</taxon>
        <taxon>Flavobacteriaceae</taxon>
        <taxon>Flavobacterium</taxon>
    </lineage>
</organism>
<keyword evidence="1" id="KW-0677">Repeat</keyword>
<gene>
    <name evidence="2" type="ORF">DPN68_11490</name>
</gene>